<evidence type="ECO:0000256" key="1">
    <source>
        <dbReference type="ARBA" id="ARBA00022603"/>
    </source>
</evidence>
<evidence type="ECO:0000313" key="8">
    <source>
        <dbReference type="Proteomes" id="UP000515908"/>
    </source>
</evidence>
<dbReference type="Pfam" id="PF00588">
    <property type="entry name" value="SpoU_methylase"/>
    <property type="match status" value="1"/>
</dbReference>
<dbReference type="AlphaFoldDB" id="S9WLR7"/>
<dbReference type="InterPro" id="IPR001537">
    <property type="entry name" value="SpoU_MeTrfase"/>
</dbReference>
<dbReference type="EMBL" id="LR877151">
    <property type="protein sequence ID" value="CAD2216744.1"/>
    <property type="molecule type" value="Genomic_DNA"/>
</dbReference>
<dbReference type="InterPro" id="IPR051259">
    <property type="entry name" value="rRNA_Methyltransferase"/>
</dbReference>
<dbReference type="Gene3D" id="3.30.1330.30">
    <property type="match status" value="1"/>
</dbReference>
<keyword evidence="2" id="KW-0808">Transferase</keyword>
<feature type="signal peptide" evidence="4">
    <location>
        <begin position="1"/>
        <end position="22"/>
    </location>
</feature>
<dbReference type="InterPro" id="IPR029026">
    <property type="entry name" value="tRNA_m1G_MTases_N"/>
</dbReference>
<evidence type="ECO:0000313" key="7">
    <source>
        <dbReference type="EMBL" id="CAD2216744.1"/>
    </source>
</evidence>
<organism evidence="7 8">
    <name type="scientific">Angomonas deanei</name>
    <dbReference type="NCBI Taxonomy" id="59799"/>
    <lineage>
        <taxon>Eukaryota</taxon>
        <taxon>Discoba</taxon>
        <taxon>Euglenozoa</taxon>
        <taxon>Kinetoplastea</taxon>
        <taxon>Metakinetoplastina</taxon>
        <taxon>Trypanosomatida</taxon>
        <taxon>Trypanosomatidae</taxon>
        <taxon>Strigomonadinae</taxon>
        <taxon>Angomonas</taxon>
    </lineage>
</organism>
<dbReference type="Proteomes" id="UP000515908">
    <property type="component" value="Chromosome 07"/>
</dbReference>
<dbReference type="GO" id="GO:0006396">
    <property type="term" value="P:RNA processing"/>
    <property type="evidence" value="ECO:0007669"/>
    <property type="project" value="InterPro"/>
</dbReference>
<feature type="domain" description="MRM3-like substrate binding" evidence="6">
    <location>
        <begin position="155"/>
        <end position="230"/>
    </location>
</feature>
<reference evidence="7 8" key="1">
    <citation type="submission" date="2020-08" db="EMBL/GenBank/DDBJ databases">
        <authorList>
            <person name="Newling K."/>
            <person name="Davey J."/>
            <person name="Forrester S."/>
        </authorList>
    </citation>
    <scope>NUCLEOTIDE SEQUENCE [LARGE SCALE GENOMIC DNA]</scope>
    <source>
        <strain evidence="8">Crithidia deanei Carvalho (ATCC PRA-265)</strain>
    </source>
</reference>
<feature type="domain" description="tRNA/rRNA methyltransferase SpoU type" evidence="5">
    <location>
        <begin position="261"/>
        <end position="315"/>
    </location>
</feature>
<dbReference type="Pfam" id="PF22435">
    <property type="entry name" value="MRM3-like_sub_bind"/>
    <property type="match status" value="1"/>
</dbReference>
<dbReference type="GO" id="GO:0032259">
    <property type="term" value="P:methylation"/>
    <property type="evidence" value="ECO:0007669"/>
    <property type="project" value="UniProtKB-KW"/>
</dbReference>
<dbReference type="Gene3D" id="3.40.1280.10">
    <property type="match status" value="1"/>
</dbReference>
<evidence type="ECO:0000256" key="2">
    <source>
        <dbReference type="ARBA" id="ARBA00022679"/>
    </source>
</evidence>
<dbReference type="SUPFAM" id="SSF55315">
    <property type="entry name" value="L30e-like"/>
    <property type="match status" value="1"/>
</dbReference>
<protein>
    <submittedName>
        <fullName evidence="7">SpoU rRNA Methylase family, putative</fullName>
    </submittedName>
</protein>
<accession>S9WLR7</accession>
<dbReference type="InterPro" id="IPR029028">
    <property type="entry name" value="Alpha/beta_knot_MTases"/>
</dbReference>
<name>S9WLR7_9TRYP</name>
<dbReference type="OrthoDB" id="270651at2759"/>
<gene>
    <name evidence="7" type="ORF">ADEAN_000421700</name>
</gene>
<feature type="region of interest" description="Disordered" evidence="3">
    <location>
        <begin position="581"/>
        <end position="606"/>
    </location>
</feature>
<evidence type="ECO:0000256" key="3">
    <source>
        <dbReference type="SAM" id="MobiDB-lite"/>
    </source>
</evidence>
<dbReference type="PANTHER" id="PTHR43191:SF9">
    <property type="entry name" value="TRNA_RRNA METHYLTRANSFERASE SPOU TYPE DOMAIN-CONTAINING PROTEIN"/>
    <property type="match status" value="1"/>
</dbReference>
<keyword evidence="4" id="KW-0732">Signal</keyword>
<proteinExistence type="predicted"/>
<dbReference type="VEuPathDB" id="TriTrypDB:ADEAN_000421700"/>
<evidence type="ECO:0000259" key="6">
    <source>
        <dbReference type="Pfam" id="PF22435"/>
    </source>
</evidence>
<feature type="chain" id="PRO_5007727291" evidence="4">
    <location>
        <begin position="23"/>
        <end position="606"/>
    </location>
</feature>
<feature type="compositionally biased region" description="Basic and acidic residues" evidence="3">
    <location>
        <begin position="581"/>
        <end position="598"/>
    </location>
</feature>
<evidence type="ECO:0000256" key="4">
    <source>
        <dbReference type="SAM" id="SignalP"/>
    </source>
</evidence>
<dbReference type="GO" id="GO:0003723">
    <property type="term" value="F:RNA binding"/>
    <property type="evidence" value="ECO:0007669"/>
    <property type="project" value="InterPro"/>
</dbReference>
<dbReference type="InterPro" id="IPR029064">
    <property type="entry name" value="Ribosomal_eL30-like_sf"/>
</dbReference>
<sequence length="606" mass="68880">MFSLYLVCRCFGFGFVVHYSGGQRVDPYFPLSSHPSNRYSCRFTVEMISFSPYKTLRRRSAVPSALVSSVHCGKRSYVFSGSNTNEMTRQSFKHPLAPEDPSKRSITVPDSIHKQYGGVMAQSPEQLKRQAERALLLQMQQDVLWEGTVISSLDNDLVKHLTRLSTNPKYRNSQNLVVVGGRELIRELCEKGYTPKHLLITEGKDVPEWTGKYPDMELVTVTRQVSESCSPGNDGYIGDFEVPTPPPKEHLIANKQRLGRVLVLDNVDDHGMLGTILRTAVGFQYDAIVVSNHCADIYDNRVIRAARGAHFQTGVPIYTLREEDGDNTYGMLNHVVERNELLPVCVVGQEDLPTAPSAATPIIAGAKKTPVIPSSAPRKSTLQDFCLERFTSSSSSGDNEKGYMLFAGPNHTKNMMKRITTKMKKPPVQLLVDSLPSGCDLMMTLPVAMHALRPHGDWDYLPLAEKHDPSTADLQTRRVNVDIGPDRHSVSEKDFNLDEEEQTQLANEKNAFRKWKRLRKNQMTDYDMWMTAEEKRVNEMLRNTRRQMIEPWNTEQTNKHEKGAAGMPDWVPNIIDEYRQNVDRDSLREEREMSESFRRPSNYNRP</sequence>
<keyword evidence="8" id="KW-1185">Reference proteome</keyword>
<keyword evidence="1 7" id="KW-0489">Methyltransferase</keyword>
<dbReference type="InterPro" id="IPR053888">
    <property type="entry name" value="MRM3-like_sub_bind"/>
</dbReference>
<dbReference type="PANTHER" id="PTHR43191">
    <property type="entry name" value="RRNA METHYLTRANSFERASE 3"/>
    <property type="match status" value="1"/>
</dbReference>
<evidence type="ECO:0000259" key="5">
    <source>
        <dbReference type="Pfam" id="PF00588"/>
    </source>
</evidence>
<dbReference type="GO" id="GO:0008173">
    <property type="term" value="F:RNA methyltransferase activity"/>
    <property type="evidence" value="ECO:0007669"/>
    <property type="project" value="InterPro"/>
</dbReference>
<dbReference type="SUPFAM" id="SSF75217">
    <property type="entry name" value="alpha/beta knot"/>
    <property type="match status" value="1"/>
</dbReference>